<comment type="caution">
    <text evidence="2">The sequence shown here is derived from an EMBL/GenBank/DDBJ whole genome shotgun (WGS) entry which is preliminary data.</text>
</comment>
<proteinExistence type="predicted"/>
<dbReference type="Proteomes" id="UP000295367">
    <property type="component" value="Unassembled WGS sequence"/>
</dbReference>
<dbReference type="RefSeq" id="WP_124946766.1">
    <property type="nucleotide sequence ID" value="NZ_BHVT01000039.1"/>
</dbReference>
<gene>
    <name evidence="2" type="ORF">EDC63_10941</name>
</gene>
<dbReference type="GO" id="GO:0003677">
    <property type="term" value="F:DNA binding"/>
    <property type="evidence" value="ECO:0007669"/>
    <property type="project" value="InterPro"/>
</dbReference>
<organism evidence="2 3">
    <name type="scientific">Sulfurirhabdus autotrophica</name>
    <dbReference type="NCBI Taxonomy" id="1706046"/>
    <lineage>
        <taxon>Bacteria</taxon>
        <taxon>Pseudomonadati</taxon>
        <taxon>Pseudomonadota</taxon>
        <taxon>Betaproteobacteria</taxon>
        <taxon>Nitrosomonadales</taxon>
        <taxon>Sulfuricellaceae</taxon>
        <taxon>Sulfurirhabdus</taxon>
    </lineage>
</organism>
<evidence type="ECO:0000313" key="2">
    <source>
        <dbReference type="EMBL" id="TCV85370.1"/>
    </source>
</evidence>
<dbReference type="Gene3D" id="3.40.50.10130">
    <property type="match status" value="1"/>
</dbReference>
<protein>
    <submittedName>
        <fullName evidence="2">ERCC4 domain-containing protein</fullName>
    </submittedName>
</protein>
<feature type="domain" description="ERCC4" evidence="1">
    <location>
        <begin position="9"/>
        <end position="94"/>
    </location>
</feature>
<reference evidence="2 3" key="1">
    <citation type="submission" date="2019-03" db="EMBL/GenBank/DDBJ databases">
        <title>Genomic Encyclopedia of Type Strains, Phase IV (KMG-IV): sequencing the most valuable type-strain genomes for metagenomic binning, comparative biology and taxonomic classification.</title>
        <authorList>
            <person name="Goeker M."/>
        </authorList>
    </citation>
    <scope>NUCLEOTIDE SEQUENCE [LARGE SCALE GENOMIC DNA]</scope>
    <source>
        <strain evidence="2 3">DSM 100309</strain>
    </source>
</reference>
<dbReference type="InterPro" id="IPR011335">
    <property type="entry name" value="Restrct_endonuc-II-like"/>
</dbReference>
<dbReference type="EMBL" id="SMCO01000009">
    <property type="protein sequence ID" value="TCV85370.1"/>
    <property type="molecule type" value="Genomic_DNA"/>
</dbReference>
<dbReference type="AlphaFoldDB" id="A0A4R3Y146"/>
<dbReference type="InterPro" id="IPR006166">
    <property type="entry name" value="ERCC4_domain"/>
</dbReference>
<dbReference type="OrthoDB" id="8558869at2"/>
<dbReference type="CDD" id="cd22367">
    <property type="entry name" value="XPF_ERCC4_MUS81-like"/>
    <property type="match status" value="1"/>
</dbReference>
<dbReference type="GO" id="GO:0004518">
    <property type="term" value="F:nuclease activity"/>
    <property type="evidence" value="ECO:0007669"/>
    <property type="project" value="InterPro"/>
</dbReference>
<dbReference type="GO" id="GO:0006259">
    <property type="term" value="P:DNA metabolic process"/>
    <property type="evidence" value="ECO:0007669"/>
    <property type="project" value="UniProtKB-ARBA"/>
</dbReference>
<accession>A0A4R3Y146</accession>
<dbReference type="SUPFAM" id="SSF52980">
    <property type="entry name" value="Restriction endonuclease-like"/>
    <property type="match status" value="1"/>
</dbReference>
<keyword evidence="3" id="KW-1185">Reference proteome</keyword>
<dbReference type="SMART" id="SM00891">
    <property type="entry name" value="ERCC4"/>
    <property type="match status" value="1"/>
</dbReference>
<name>A0A4R3Y146_9PROT</name>
<sequence length="142" mass="16316">MNDVVKPIRIKIDSREKNTQVIKHWKEFSGNFPGLEYEFVEMEFGDYAIGNSIIIERKSSTDFMLSVMDKHVLNNVASLKKTYEHVIYIVEGDIYTPRFHSDPIALRKAIAYMTIKEHVSFTPSPGPQNTAELIYLMAQLSS</sequence>
<evidence type="ECO:0000259" key="1">
    <source>
        <dbReference type="SMART" id="SM00891"/>
    </source>
</evidence>
<evidence type="ECO:0000313" key="3">
    <source>
        <dbReference type="Proteomes" id="UP000295367"/>
    </source>
</evidence>
<dbReference type="Pfam" id="PF02732">
    <property type="entry name" value="ERCC4"/>
    <property type="match status" value="1"/>
</dbReference>